<dbReference type="Gene3D" id="1.20.120.520">
    <property type="entry name" value="nmb1532 protein domain like"/>
    <property type="match status" value="1"/>
</dbReference>
<feature type="compositionally biased region" description="Pro residues" evidence="1">
    <location>
        <begin position="179"/>
        <end position="188"/>
    </location>
</feature>
<evidence type="ECO:0000256" key="1">
    <source>
        <dbReference type="SAM" id="MobiDB-lite"/>
    </source>
</evidence>
<dbReference type="Proteomes" id="UP001190465">
    <property type="component" value="Chromosome"/>
</dbReference>
<proteinExistence type="predicted"/>
<evidence type="ECO:0000313" key="3">
    <source>
        <dbReference type="EMBL" id="CAJ1511095.1"/>
    </source>
</evidence>
<dbReference type="PANTHER" id="PTHR35585">
    <property type="entry name" value="HHE DOMAIN PROTEIN (AFU_ORTHOLOGUE AFUA_4G00730)"/>
    <property type="match status" value="1"/>
</dbReference>
<name>A0ABN9NTJ5_9MYCO</name>
<accession>A0ABN9NTJ5</accession>
<evidence type="ECO:0000259" key="2">
    <source>
        <dbReference type="Pfam" id="PF01814"/>
    </source>
</evidence>
<evidence type="ECO:0000313" key="4">
    <source>
        <dbReference type="Proteomes" id="UP001190465"/>
    </source>
</evidence>
<reference evidence="3 4" key="1">
    <citation type="submission" date="2023-08" db="EMBL/GenBank/DDBJ databases">
        <authorList>
            <person name="Folkvardsen B D."/>
            <person name="Norman A."/>
        </authorList>
    </citation>
    <scope>NUCLEOTIDE SEQUENCE [LARGE SCALE GENOMIC DNA]</scope>
    <source>
        <strain evidence="3 4">Mu0053</strain>
    </source>
</reference>
<sequence length="213" mass="23863">MAGTRPGAGLAPGAVGKRKRKLQRKGGSMTDQQPGNIIDDIIDDHREFEQLFAQIKSGDPRTRSEVVEHVIAEIVRHAIAEEQYIYPVAREVLPNGDELVEHEIAEHSEAEEVMKEIEKTDTNDPKYGELVEEFIADIRHHIEDEESKLLPQLRDACPRERLQELSETFQRAKNLAPTRPHPLAPDRPPANRILGPGAGLVDRVRDALSGRNA</sequence>
<feature type="region of interest" description="Disordered" evidence="1">
    <location>
        <begin position="175"/>
        <end position="197"/>
    </location>
</feature>
<dbReference type="RefSeq" id="WP_308480266.1">
    <property type="nucleotide sequence ID" value="NZ_OY726397.1"/>
</dbReference>
<keyword evidence="4" id="KW-1185">Reference proteome</keyword>
<dbReference type="PANTHER" id="PTHR35585:SF1">
    <property type="entry name" value="HHE DOMAIN PROTEIN (AFU_ORTHOLOGUE AFUA_4G00730)"/>
    <property type="match status" value="1"/>
</dbReference>
<gene>
    <name evidence="3" type="ORF">MU0053_005012</name>
</gene>
<feature type="region of interest" description="Disordered" evidence="1">
    <location>
        <begin position="1"/>
        <end position="37"/>
    </location>
</feature>
<dbReference type="Pfam" id="PF01814">
    <property type="entry name" value="Hemerythrin"/>
    <property type="match status" value="1"/>
</dbReference>
<dbReference type="EMBL" id="OY726397">
    <property type="protein sequence ID" value="CAJ1511095.1"/>
    <property type="molecule type" value="Genomic_DNA"/>
</dbReference>
<organism evidence="3 4">
    <name type="scientific">[Mycobacterium] burgundiense</name>
    <dbReference type="NCBI Taxonomy" id="3064286"/>
    <lineage>
        <taxon>Bacteria</taxon>
        <taxon>Bacillati</taxon>
        <taxon>Actinomycetota</taxon>
        <taxon>Actinomycetes</taxon>
        <taxon>Mycobacteriales</taxon>
        <taxon>Mycobacteriaceae</taxon>
        <taxon>Mycolicibacterium</taxon>
    </lineage>
</organism>
<protein>
    <submittedName>
        <fullName evidence="3">Hemerythrin domain-containing protein</fullName>
    </submittedName>
</protein>
<feature type="domain" description="Hemerythrin-like" evidence="2">
    <location>
        <begin position="37"/>
        <end position="153"/>
    </location>
</feature>
<dbReference type="CDD" id="cd12108">
    <property type="entry name" value="Hr-like"/>
    <property type="match status" value="1"/>
</dbReference>
<dbReference type="InterPro" id="IPR012312">
    <property type="entry name" value="Hemerythrin-like"/>
</dbReference>